<keyword evidence="1" id="KW-0732">Signal</keyword>
<dbReference type="OMA" id="FIMEDAR"/>
<gene>
    <name evidence="3" type="primary">LOC108670253</name>
</gene>
<protein>
    <submittedName>
        <fullName evidence="3">Uncharacterized protein LOC108670253</fullName>
    </submittedName>
</protein>
<dbReference type="Proteomes" id="UP000694843">
    <property type="component" value="Unplaced"/>
</dbReference>
<keyword evidence="2" id="KW-1185">Reference proteome</keyword>
<dbReference type="OrthoDB" id="204305at2759"/>
<evidence type="ECO:0000313" key="3">
    <source>
        <dbReference type="RefSeq" id="XP_018013202.1"/>
    </source>
</evidence>
<evidence type="ECO:0000256" key="1">
    <source>
        <dbReference type="SAM" id="SignalP"/>
    </source>
</evidence>
<dbReference type="GeneID" id="108670253"/>
<sequence>MPRFFALRWQFFCAISFFISVLFMEQCEVTNLRNIATFWNFSIISPKSPPFSEVLGKNFDLPNHVDKNELDVKISMKDHSNTTENLDLASYRTTRQASKLSTTTAIDVSESPETLPWWERVNVTDCNELNSFKYKNARKFLPSTHNISNFKPIIGHCGYRASLLGDDQKVISYSVYGNDSDYFYGISFIMEDARILYPGWNIRIHTLPKEHYSFFCPLLMKYPNLALCDAENLPEPLGDVSMLNPMLWRSSPMGDPQVERFIVRDSDAKLSKREAAAVEQWISYRKPLHLLRDHPAHTAPIMGGMFGIWQPPPMLKIFEKIRQRLFVRNLNDDQYNLARAMPAGLLLHHSVQHSSYQCRLLGKALPFPTQRQDGIFVGNAMYKSQYRNVTSIMPRCPVACRPPEHQDWLYC</sequence>
<feature type="chain" id="PRO_5034244781" evidence="1">
    <location>
        <begin position="25"/>
        <end position="411"/>
    </location>
</feature>
<dbReference type="KEGG" id="hazt:108670253"/>
<evidence type="ECO:0000313" key="2">
    <source>
        <dbReference type="Proteomes" id="UP000694843"/>
    </source>
</evidence>
<dbReference type="RefSeq" id="XP_018013202.1">
    <property type="nucleotide sequence ID" value="XM_018157713.2"/>
</dbReference>
<reference evidence="3" key="1">
    <citation type="submission" date="2025-08" db="UniProtKB">
        <authorList>
            <consortium name="RefSeq"/>
        </authorList>
    </citation>
    <scope>IDENTIFICATION</scope>
    <source>
        <tissue evidence="3">Whole organism</tissue>
    </source>
</reference>
<name>A0A8B7NHT4_HYAAZ</name>
<dbReference type="AlphaFoldDB" id="A0A8B7NHT4"/>
<proteinExistence type="predicted"/>
<organism evidence="2 3">
    <name type="scientific">Hyalella azteca</name>
    <name type="common">Amphipod</name>
    <dbReference type="NCBI Taxonomy" id="294128"/>
    <lineage>
        <taxon>Eukaryota</taxon>
        <taxon>Metazoa</taxon>
        <taxon>Ecdysozoa</taxon>
        <taxon>Arthropoda</taxon>
        <taxon>Crustacea</taxon>
        <taxon>Multicrustacea</taxon>
        <taxon>Malacostraca</taxon>
        <taxon>Eumalacostraca</taxon>
        <taxon>Peracarida</taxon>
        <taxon>Amphipoda</taxon>
        <taxon>Senticaudata</taxon>
        <taxon>Talitrida</taxon>
        <taxon>Talitroidea</taxon>
        <taxon>Hyalellidae</taxon>
        <taxon>Hyalella</taxon>
    </lineage>
</organism>
<feature type="signal peptide" evidence="1">
    <location>
        <begin position="1"/>
        <end position="24"/>
    </location>
</feature>
<accession>A0A8B7NHT4</accession>